<gene>
    <name evidence="1" type="ORF">AALB_3527</name>
</gene>
<accession>R9PPX8</accession>
<dbReference type="AlphaFoldDB" id="R9PPX8"/>
<keyword evidence="2" id="KW-1185">Reference proteome</keyword>
<evidence type="ECO:0000313" key="2">
    <source>
        <dbReference type="Proteomes" id="UP000014461"/>
    </source>
</evidence>
<dbReference type="STRING" id="1331007.AALB_3527"/>
<dbReference type="EMBL" id="BARX01000027">
    <property type="protein sequence ID" value="GAD03447.1"/>
    <property type="molecule type" value="Genomic_DNA"/>
</dbReference>
<sequence>MVDELISVNIRQAFIHGGLRPESLSYKKIVKLNKWVMKAKN</sequence>
<reference evidence="1" key="1">
    <citation type="journal article" date="2013" name="Genome Announc.">
        <title>Draft Genome Sequence of Agarivorans albus Strain MKT 106T, an Agarolytic Marine Bacterium.</title>
        <authorList>
            <person name="Yasuike M."/>
            <person name="Nakamura Y."/>
            <person name="Kai W."/>
            <person name="Fujiwara A."/>
            <person name="Fukui Y."/>
            <person name="Satomi M."/>
            <person name="Sano M."/>
        </authorList>
    </citation>
    <scope>NUCLEOTIDE SEQUENCE [LARGE SCALE GENOMIC DNA]</scope>
</reference>
<organism evidence="1 2">
    <name type="scientific">Agarivorans albus MKT 106</name>
    <dbReference type="NCBI Taxonomy" id="1331007"/>
    <lineage>
        <taxon>Bacteria</taxon>
        <taxon>Pseudomonadati</taxon>
        <taxon>Pseudomonadota</taxon>
        <taxon>Gammaproteobacteria</taxon>
        <taxon>Alteromonadales</taxon>
        <taxon>Alteromonadaceae</taxon>
        <taxon>Agarivorans</taxon>
    </lineage>
</organism>
<dbReference type="Proteomes" id="UP000014461">
    <property type="component" value="Unassembled WGS sequence"/>
</dbReference>
<evidence type="ECO:0000313" key="1">
    <source>
        <dbReference type="EMBL" id="GAD03447.1"/>
    </source>
</evidence>
<protein>
    <submittedName>
        <fullName evidence="1">Uncharacterized protein</fullName>
    </submittedName>
</protein>
<name>R9PPX8_AGAAL</name>
<comment type="caution">
    <text evidence="1">The sequence shown here is derived from an EMBL/GenBank/DDBJ whole genome shotgun (WGS) entry which is preliminary data.</text>
</comment>
<proteinExistence type="predicted"/>